<dbReference type="RefSeq" id="WP_099518492.1">
    <property type="nucleotide sequence ID" value="NZ_CP016808.1"/>
</dbReference>
<reference evidence="1" key="1">
    <citation type="submission" date="2016-08" db="EMBL/GenBank/DDBJ databases">
        <title>Complete Genome Seqeunce of Paenibacillus sp. BIHB 4019 from tea rhizoplane.</title>
        <authorList>
            <person name="Thakur R."/>
            <person name="Swarnkar M.K."/>
            <person name="Gulati A."/>
        </authorList>
    </citation>
    <scope>NUCLEOTIDE SEQUENCE [LARGE SCALE GENOMIC DNA]</scope>
    <source>
        <strain evidence="1">BIHB4019</strain>
    </source>
</reference>
<name>A0A1B2DHV2_9BACL</name>
<evidence type="ECO:0000313" key="1">
    <source>
        <dbReference type="EMBL" id="ANY67283.1"/>
    </source>
</evidence>
<protein>
    <submittedName>
        <fullName evidence="1">Uncharacterized protein</fullName>
    </submittedName>
</protein>
<dbReference type="AlphaFoldDB" id="A0A1B2DHV2"/>
<proteinExistence type="predicted"/>
<sequence length="121" mass="14093">MNAWAILQPQIEETIRELYYKGWDAEELSDKVSHPDWLRKGNFNRSPFAEVEFNCGAARFTLQGFVDIMDAMVDSGMSFADILRMHVLGLLRVEYEREVKEQEAQRELVWSHESVLGREIA</sequence>
<gene>
    <name evidence="1" type="ORF">BBD42_12975</name>
</gene>
<organism evidence="1">
    <name type="scientific">Paenibacillus sp. BIHB 4019</name>
    <dbReference type="NCBI Taxonomy" id="1870819"/>
    <lineage>
        <taxon>Bacteria</taxon>
        <taxon>Bacillati</taxon>
        <taxon>Bacillota</taxon>
        <taxon>Bacilli</taxon>
        <taxon>Bacillales</taxon>
        <taxon>Paenibacillaceae</taxon>
        <taxon>Paenibacillus</taxon>
    </lineage>
</organism>
<dbReference type="EMBL" id="CP016808">
    <property type="protein sequence ID" value="ANY67283.1"/>
    <property type="molecule type" value="Genomic_DNA"/>
</dbReference>
<accession>A0A1B2DHV2</accession>